<keyword evidence="2" id="KW-1133">Transmembrane helix</keyword>
<keyword evidence="2" id="KW-0812">Transmembrane</keyword>
<dbReference type="GO" id="GO:0015297">
    <property type="term" value="F:antiporter activity"/>
    <property type="evidence" value="ECO:0007669"/>
    <property type="project" value="InterPro"/>
</dbReference>
<sequence>MEKSLLTKEREEKREGCCLSLSITTCGWSHGDQFVQEAKRIGYLAGPMVAVNLSQYFLQIISIMMVGHLSKLSLSSTAIAISLAAVSGFSPLGNCYY</sequence>
<evidence type="ECO:0000256" key="1">
    <source>
        <dbReference type="ARBA" id="ARBA00010199"/>
    </source>
</evidence>
<dbReference type="InterPro" id="IPR002528">
    <property type="entry name" value="MATE_fam"/>
</dbReference>
<keyword evidence="2" id="KW-0472">Membrane</keyword>
<protein>
    <submittedName>
        <fullName evidence="3">Protein detoxification 14</fullName>
    </submittedName>
</protein>
<feature type="transmembrane region" description="Helical" evidence="2">
    <location>
        <begin position="72"/>
        <end position="92"/>
    </location>
</feature>
<evidence type="ECO:0000313" key="3">
    <source>
        <dbReference type="EMBL" id="KAK7852337.1"/>
    </source>
</evidence>
<comment type="caution">
    <text evidence="3">The sequence shown here is derived from an EMBL/GenBank/DDBJ whole genome shotgun (WGS) entry which is preliminary data.</text>
</comment>
<dbReference type="EMBL" id="PKMF04000077">
    <property type="protein sequence ID" value="KAK7852337.1"/>
    <property type="molecule type" value="Genomic_DNA"/>
</dbReference>
<reference evidence="3 4" key="1">
    <citation type="journal article" date="2018" name="Sci. Data">
        <title>The draft genome sequence of cork oak.</title>
        <authorList>
            <person name="Ramos A.M."/>
            <person name="Usie A."/>
            <person name="Barbosa P."/>
            <person name="Barros P.M."/>
            <person name="Capote T."/>
            <person name="Chaves I."/>
            <person name="Simoes F."/>
            <person name="Abreu I."/>
            <person name="Carrasquinho I."/>
            <person name="Faro C."/>
            <person name="Guimaraes J.B."/>
            <person name="Mendonca D."/>
            <person name="Nobrega F."/>
            <person name="Rodrigues L."/>
            <person name="Saibo N.J.M."/>
            <person name="Varela M.C."/>
            <person name="Egas C."/>
            <person name="Matos J."/>
            <person name="Miguel C.M."/>
            <person name="Oliveira M.M."/>
            <person name="Ricardo C.P."/>
            <person name="Goncalves S."/>
        </authorList>
    </citation>
    <scope>NUCLEOTIDE SEQUENCE [LARGE SCALE GENOMIC DNA]</scope>
    <source>
        <strain evidence="4">cv. HL8</strain>
    </source>
</reference>
<dbReference type="AlphaFoldDB" id="A0AAW0LMQ1"/>
<accession>A0AAW0LMQ1</accession>
<dbReference type="Proteomes" id="UP000237347">
    <property type="component" value="Unassembled WGS sequence"/>
</dbReference>
<evidence type="ECO:0000313" key="4">
    <source>
        <dbReference type="Proteomes" id="UP000237347"/>
    </source>
</evidence>
<evidence type="ECO:0000256" key="2">
    <source>
        <dbReference type="SAM" id="Phobius"/>
    </source>
</evidence>
<gene>
    <name evidence="3" type="primary">DTX14_4</name>
    <name evidence="3" type="ORF">CFP56_039381</name>
</gene>
<dbReference type="Pfam" id="PF01554">
    <property type="entry name" value="MatE"/>
    <property type="match status" value="1"/>
</dbReference>
<organism evidence="3 4">
    <name type="scientific">Quercus suber</name>
    <name type="common">Cork oak</name>
    <dbReference type="NCBI Taxonomy" id="58331"/>
    <lineage>
        <taxon>Eukaryota</taxon>
        <taxon>Viridiplantae</taxon>
        <taxon>Streptophyta</taxon>
        <taxon>Embryophyta</taxon>
        <taxon>Tracheophyta</taxon>
        <taxon>Spermatophyta</taxon>
        <taxon>Magnoliopsida</taxon>
        <taxon>eudicotyledons</taxon>
        <taxon>Gunneridae</taxon>
        <taxon>Pentapetalae</taxon>
        <taxon>rosids</taxon>
        <taxon>fabids</taxon>
        <taxon>Fagales</taxon>
        <taxon>Fagaceae</taxon>
        <taxon>Quercus</taxon>
    </lineage>
</organism>
<comment type="similarity">
    <text evidence="1">Belongs to the multi antimicrobial extrusion (MATE) (TC 2.A.66.1) family.</text>
</comment>
<dbReference type="GO" id="GO:0016020">
    <property type="term" value="C:membrane"/>
    <property type="evidence" value="ECO:0007669"/>
    <property type="project" value="InterPro"/>
</dbReference>
<feature type="transmembrane region" description="Helical" evidence="2">
    <location>
        <begin position="43"/>
        <end position="66"/>
    </location>
</feature>
<name>A0AAW0LMQ1_QUESU</name>
<keyword evidence="4" id="KW-1185">Reference proteome</keyword>
<dbReference type="GO" id="GO:0042910">
    <property type="term" value="F:xenobiotic transmembrane transporter activity"/>
    <property type="evidence" value="ECO:0007669"/>
    <property type="project" value="InterPro"/>
</dbReference>
<proteinExistence type="inferred from homology"/>